<comment type="caution">
    <text evidence="1">The sequence shown here is derived from an EMBL/GenBank/DDBJ whole genome shotgun (WGS) entry which is preliminary data.</text>
</comment>
<proteinExistence type="predicted"/>
<reference evidence="1 2" key="1">
    <citation type="journal article" date="2020" name="BMC Genomics">
        <title>Correction to: Identification and distribution of gene clusters required for synthesis of sphingolipid metabolism inhibitors in diverse species of the filamentous fungus Fusarium.</title>
        <authorList>
            <person name="Kim H.S."/>
            <person name="Lohmar J.M."/>
            <person name="Busman M."/>
            <person name="Brown D.W."/>
            <person name="Naumann T.A."/>
            <person name="Divon H.H."/>
            <person name="Lysoe E."/>
            <person name="Uhlig S."/>
            <person name="Proctor R.H."/>
        </authorList>
    </citation>
    <scope>NUCLEOTIDE SEQUENCE [LARGE SCALE GENOMIC DNA]</scope>
    <source>
        <strain evidence="1 2">NRRL 25214</strain>
    </source>
</reference>
<dbReference type="Proteomes" id="UP000573603">
    <property type="component" value="Unassembled WGS sequence"/>
</dbReference>
<accession>A0A8H4YF83</accession>
<organism evidence="1 2">
    <name type="scientific">Fusarium anthophilum</name>
    <dbReference type="NCBI Taxonomy" id="48485"/>
    <lineage>
        <taxon>Eukaryota</taxon>
        <taxon>Fungi</taxon>
        <taxon>Dikarya</taxon>
        <taxon>Ascomycota</taxon>
        <taxon>Pezizomycotina</taxon>
        <taxon>Sordariomycetes</taxon>
        <taxon>Hypocreomycetidae</taxon>
        <taxon>Hypocreales</taxon>
        <taxon>Nectriaceae</taxon>
        <taxon>Fusarium</taxon>
        <taxon>Fusarium fujikuroi species complex</taxon>
    </lineage>
</organism>
<dbReference type="AlphaFoldDB" id="A0A8H4YF83"/>
<evidence type="ECO:0000313" key="1">
    <source>
        <dbReference type="EMBL" id="KAF5227068.1"/>
    </source>
</evidence>
<name>A0A8H4YF83_9HYPO</name>
<gene>
    <name evidence="1" type="ORF">FANTH_14881</name>
</gene>
<evidence type="ECO:0008006" key="3">
    <source>
        <dbReference type="Google" id="ProtNLM"/>
    </source>
</evidence>
<evidence type="ECO:0000313" key="2">
    <source>
        <dbReference type="Proteomes" id="UP000573603"/>
    </source>
</evidence>
<sequence>MHLHLYSLLPTRITFITSFSLSHIFTIRAKVYLGSWENFPRQAKTAVGQARAAFLTHVLAKTLISYQHDIVGFGREWSPTSFPFRELMFALVSIASGQAEFHSFPAQPCDPRSCSWLGCRLNHLQMSPGWFDEEWAGVRAPLLEFGSMSHRPSEPPGVSSSDTMYWHGGVLVSLVLTIDGRAITEAATHGLKQGRINFQIVVLSLFKVAFAKVSHDKNDEPLVKLSKAVPLSPLRAAYCVSTHPRERPELKAGTEVRRQHGELVIQSNCTGTARRLQKHFPGLAALVNFFDIAARRCAVSKTTGNLPTEIYARILEFVDYDTWTKCALMSTDFVTIVSASTGLMIRRGLRLVPS</sequence>
<keyword evidence="2" id="KW-1185">Reference proteome</keyword>
<dbReference type="EMBL" id="JABEVY010000935">
    <property type="protein sequence ID" value="KAF5227068.1"/>
    <property type="molecule type" value="Genomic_DNA"/>
</dbReference>
<protein>
    <recommendedName>
        <fullName evidence="3">F-box domain-containing protein</fullName>
    </recommendedName>
</protein>